<feature type="domain" description="Carbohydrate-binding" evidence="2">
    <location>
        <begin position="1011"/>
        <end position="1172"/>
    </location>
</feature>
<dbReference type="SUPFAM" id="SSF49344">
    <property type="entry name" value="CBD9-like"/>
    <property type="match status" value="1"/>
</dbReference>
<evidence type="ECO:0000256" key="1">
    <source>
        <dbReference type="SAM" id="SignalP"/>
    </source>
</evidence>
<feature type="chain" id="PRO_5042215322" description="Carbohydrate-binding domain-containing protein" evidence="1">
    <location>
        <begin position="24"/>
        <end position="1202"/>
    </location>
</feature>
<dbReference type="Proteomes" id="UP001238163">
    <property type="component" value="Unassembled WGS sequence"/>
</dbReference>
<feature type="signal peptide" evidence="1">
    <location>
        <begin position="1"/>
        <end position="23"/>
    </location>
</feature>
<sequence length="1202" mass="132854">MYKLVKKSAWVLATAISVVYAMAAPGIDFSAVEDFRVTQVDSSITLFAGKRLLAILSSKEDVDLRLVKIDLADGELKLDTRAYYEQYPKANIIMRLYCVPQEAIQTGKNAVLSVEMRSVKAGVEGNFSLTGAFSLEAAVTSRSYWAQPAPVLLLDHYQTFTYQRFIPTGINALSALFYLNKSGVFYLRSASVSYPAEKRSAAIDPDRNLMINGGAERGFYMAVPTDKDAIAPKGYNGVHFSKFGEWHNGSEYTIDSEEVHSGNYSFKIRSYESSYFDRLTLAPVPTITGKPLAFSAWMKADRPVDVLLWFVNSSGNRYATTVTVSETWQKYTLQVKRFGEQQDGTSGTPGNTAGYNLVFPAILVWGEGTVYVDDLRCQYNLVTADVGETAPVRIMGDLDRDTTYYFADEPIGATMHIEADQPTEAMLGWKLYDFFGDVIAQAAPEKVTLPLDRKITATVPADKRGAMRLVVTVTPKGAEAIDHGFYCGVIDRATTLDKRFGQNMNSYLKPEPLIRIMQDFGIGAIRLWRDASFALPKADCAATFHDAGFFVFYSFSRANYPHQFFLPKYPTNYLSQMENWINTVTRGKVDAYDLLNEPNAWGGANPDPATLLSPTIENVVELEAQMAAVIHRSDPGVPIAAPSVCHTRLDYMNRFLELGGDKFTDILTEHPYRAQAELPDYYADIQSIKAFSAKFSKDFRMLSTERGIRRPLFTRDGEITDQEQTIGQLRLLLTALAGGMEQFYTFNSYGVNPGLDFTDTMISATSHCNTVLPSTTTYAMRAAMVALQDAAPCLQVPFSFELRCHIFKRSDGTSAAMIWKWHGDQAKIRFAEMMNGYDMMGSRISGQEFMLTPAPLYFVSQESPEAFAETFRMAELAVTGDVASAKLIGSGKQSFLVRVSNLGAKSLSGSVEITRGGVPGENSKRFSELAPLHDTALNFQAAQPLSLAKQIIAGKIIPDQGKPVVFSLELSGLVCPKTPQAITIDGDLADWPAAAATFELDSANAASKRGTWVMTPAEKSIRAEGRITWDADHLYMAVTVLNKDFQTSATITAVNDIWQNDSVQVAFDPLANAVRSGVGYDNDDFEYSFSMFRGTPVVWREYASDAIYDSLMKRLGLIDEVPFAMKCEQGRTTYEMAFPTFTVSPFTLQAGSTMRFNVLINVSDGKARRGFLELAPGIGGAKSPFEFISIALTENHAHSQRP</sequence>
<reference evidence="3" key="1">
    <citation type="submission" date="2023-07" db="EMBL/GenBank/DDBJ databases">
        <title>Genomic Encyclopedia of Type Strains, Phase IV (KMG-IV): sequencing the most valuable type-strain genomes for metagenomic binning, comparative biology and taxonomic classification.</title>
        <authorList>
            <person name="Goeker M."/>
        </authorList>
    </citation>
    <scope>NUCLEOTIDE SEQUENCE</scope>
    <source>
        <strain evidence="3">DSM 24202</strain>
    </source>
</reference>
<name>A0AAE3VD44_9BACT</name>
<evidence type="ECO:0000313" key="4">
    <source>
        <dbReference type="Proteomes" id="UP001238163"/>
    </source>
</evidence>
<keyword evidence="1" id="KW-0732">Signal</keyword>
<protein>
    <recommendedName>
        <fullName evidence="2">Carbohydrate-binding domain-containing protein</fullName>
    </recommendedName>
</protein>
<dbReference type="GO" id="GO:0030246">
    <property type="term" value="F:carbohydrate binding"/>
    <property type="evidence" value="ECO:0007669"/>
    <property type="project" value="InterPro"/>
</dbReference>
<dbReference type="SUPFAM" id="SSF51445">
    <property type="entry name" value="(Trans)glycosidases"/>
    <property type="match status" value="1"/>
</dbReference>
<keyword evidence="4" id="KW-1185">Reference proteome</keyword>
<dbReference type="InterPro" id="IPR010502">
    <property type="entry name" value="Carb-bd_dom_fam9"/>
</dbReference>
<gene>
    <name evidence="3" type="ORF">J3R75_000220</name>
</gene>
<dbReference type="InterPro" id="IPR017853">
    <property type="entry name" value="GH"/>
</dbReference>
<dbReference type="Gene3D" id="2.60.40.1190">
    <property type="match status" value="1"/>
</dbReference>
<evidence type="ECO:0000313" key="3">
    <source>
        <dbReference type="EMBL" id="MDQ0288113.1"/>
    </source>
</evidence>
<dbReference type="RefSeq" id="WP_307259307.1">
    <property type="nucleotide sequence ID" value="NZ_JAUSVL010000001.1"/>
</dbReference>
<evidence type="ECO:0000259" key="2">
    <source>
        <dbReference type="Pfam" id="PF06452"/>
    </source>
</evidence>
<dbReference type="EMBL" id="JAUSVL010000001">
    <property type="protein sequence ID" value="MDQ0288113.1"/>
    <property type="molecule type" value="Genomic_DNA"/>
</dbReference>
<proteinExistence type="predicted"/>
<dbReference type="AlphaFoldDB" id="A0AAE3VD44"/>
<dbReference type="Gene3D" id="3.20.20.80">
    <property type="entry name" value="Glycosidases"/>
    <property type="match status" value="1"/>
</dbReference>
<organism evidence="3 4">
    <name type="scientific">Oligosphaera ethanolica</name>
    <dbReference type="NCBI Taxonomy" id="760260"/>
    <lineage>
        <taxon>Bacteria</taxon>
        <taxon>Pseudomonadati</taxon>
        <taxon>Lentisphaerota</taxon>
        <taxon>Oligosphaeria</taxon>
        <taxon>Oligosphaerales</taxon>
        <taxon>Oligosphaeraceae</taxon>
        <taxon>Oligosphaera</taxon>
    </lineage>
</organism>
<dbReference type="GO" id="GO:0004553">
    <property type="term" value="F:hydrolase activity, hydrolyzing O-glycosyl compounds"/>
    <property type="evidence" value="ECO:0007669"/>
    <property type="project" value="InterPro"/>
</dbReference>
<dbReference type="Gene3D" id="2.60.120.260">
    <property type="entry name" value="Galactose-binding domain-like"/>
    <property type="match status" value="1"/>
</dbReference>
<comment type="caution">
    <text evidence="3">The sequence shown here is derived from an EMBL/GenBank/DDBJ whole genome shotgun (WGS) entry which is preliminary data.</text>
</comment>
<accession>A0AAE3VD44</accession>
<dbReference type="GO" id="GO:0016052">
    <property type="term" value="P:carbohydrate catabolic process"/>
    <property type="evidence" value="ECO:0007669"/>
    <property type="project" value="InterPro"/>
</dbReference>
<dbReference type="Pfam" id="PF06452">
    <property type="entry name" value="CBM9_1"/>
    <property type="match status" value="1"/>
</dbReference>